<comment type="caution">
    <text evidence="1">The sequence shown here is derived from an EMBL/GenBank/DDBJ whole genome shotgun (WGS) entry which is preliminary data.</text>
</comment>
<dbReference type="Proteomes" id="UP000663887">
    <property type="component" value="Unassembled WGS sequence"/>
</dbReference>
<proteinExistence type="predicted"/>
<dbReference type="AlphaFoldDB" id="A0A817A1G3"/>
<sequence>MILLMGFYYPSKNDDYKIRPTTSKLPPLLVCSHGGLTSVTTSTFTLRYGRKFRHDLKENWEIYNVQDCIVGDEHLV</sequence>
<reference evidence="1" key="1">
    <citation type="submission" date="2021-02" db="EMBL/GenBank/DDBJ databases">
        <authorList>
            <person name="Nowell W R."/>
        </authorList>
    </citation>
    <scope>NUCLEOTIDE SEQUENCE</scope>
</reference>
<evidence type="ECO:0000313" key="1">
    <source>
        <dbReference type="EMBL" id="CAF2248973.1"/>
    </source>
</evidence>
<name>A0A817A1G3_9BILA</name>
<gene>
    <name evidence="1" type="ORF">XDN619_LOCUS35220</name>
</gene>
<organism evidence="1 2">
    <name type="scientific">Rotaria magnacalcarata</name>
    <dbReference type="NCBI Taxonomy" id="392030"/>
    <lineage>
        <taxon>Eukaryota</taxon>
        <taxon>Metazoa</taxon>
        <taxon>Spiralia</taxon>
        <taxon>Gnathifera</taxon>
        <taxon>Rotifera</taxon>
        <taxon>Eurotatoria</taxon>
        <taxon>Bdelloidea</taxon>
        <taxon>Philodinida</taxon>
        <taxon>Philodinidae</taxon>
        <taxon>Rotaria</taxon>
    </lineage>
</organism>
<accession>A0A817A1G3</accession>
<evidence type="ECO:0000313" key="2">
    <source>
        <dbReference type="Proteomes" id="UP000663887"/>
    </source>
</evidence>
<dbReference type="EMBL" id="CAJNRG010018168">
    <property type="protein sequence ID" value="CAF2248973.1"/>
    <property type="molecule type" value="Genomic_DNA"/>
</dbReference>
<protein>
    <submittedName>
        <fullName evidence="1">Uncharacterized protein</fullName>
    </submittedName>
</protein>